<reference evidence="4" key="1">
    <citation type="submission" date="2017-02" db="UniProtKB">
        <authorList>
            <consortium name="WormBaseParasite"/>
        </authorList>
    </citation>
    <scope>IDENTIFICATION</scope>
</reference>
<protein>
    <submittedName>
        <fullName evidence="2 4">Uncharacterized protein</fullName>
    </submittedName>
</protein>
<dbReference type="Proteomes" id="UP000280834">
    <property type="component" value="Unassembled WGS sequence"/>
</dbReference>
<proteinExistence type="predicted"/>
<organism evidence="4">
    <name type="scientific">Brugia timori</name>
    <dbReference type="NCBI Taxonomy" id="42155"/>
    <lineage>
        <taxon>Eukaryota</taxon>
        <taxon>Metazoa</taxon>
        <taxon>Ecdysozoa</taxon>
        <taxon>Nematoda</taxon>
        <taxon>Chromadorea</taxon>
        <taxon>Rhabditida</taxon>
        <taxon>Spirurina</taxon>
        <taxon>Spiruromorpha</taxon>
        <taxon>Filarioidea</taxon>
        <taxon>Onchocercidae</taxon>
        <taxon>Brugia</taxon>
    </lineage>
</organism>
<sequence length="52" mass="5430">MSIVVQGEAPEPKKFRSSLPTQVIVEKPTFTYQNSGSPLDDAANGGQSPAGP</sequence>
<evidence type="ECO:0000256" key="1">
    <source>
        <dbReference type="SAM" id="MobiDB-lite"/>
    </source>
</evidence>
<evidence type="ECO:0000313" key="3">
    <source>
        <dbReference type="Proteomes" id="UP000280834"/>
    </source>
</evidence>
<evidence type="ECO:0000313" key="4">
    <source>
        <dbReference type="WBParaSite" id="BTMF_0000173001-mRNA-1"/>
    </source>
</evidence>
<dbReference type="STRING" id="42155.A0A0R3Q5X9"/>
<reference evidence="2 3" key="2">
    <citation type="submission" date="2018-11" db="EMBL/GenBank/DDBJ databases">
        <authorList>
            <consortium name="Pathogen Informatics"/>
        </authorList>
    </citation>
    <scope>NUCLEOTIDE SEQUENCE [LARGE SCALE GENOMIC DNA]</scope>
</reference>
<name>A0A0R3Q5X9_9BILA</name>
<feature type="region of interest" description="Disordered" evidence="1">
    <location>
        <begin position="1"/>
        <end position="20"/>
    </location>
</feature>
<keyword evidence="3" id="KW-1185">Reference proteome</keyword>
<feature type="region of interest" description="Disordered" evidence="1">
    <location>
        <begin position="28"/>
        <end position="52"/>
    </location>
</feature>
<dbReference type="WBParaSite" id="BTMF_0000173001-mRNA-1">
    <property type="protein sequence ID" value="BTMF_0000173001-mRNA-1"/>
    <property type="gene ID" value="BTMF_0000173001"/>
</dbReference>
<dbReference type="EMBL" id="UZAG01000712">
    <property type="protein sequence ID" value="VDO09343.1"/>
    <property type="molecule type" value="Genomic_DNA"/>
</dbReference>
<accession>A0A0R3Q5X9</accession>
<dbReference type="AlphaFoldDB" id="A0A0R3Q5X9"/>
<evidence type="ECO:0000313" key="2">
    <source>
        <dbReference type="EMBL" id="VDO09343.1"/>
    </source>
</evidence>
<gene>
    <name evidence="2" type="ORF">BTMF_LOCUS1062</name>
</gene>